<dbReference type="InterPro" id="IPR040260">
    <property type="entry name" value="RFA2-like"/>
</dbReference>
<dbReference type="GO" id="GO:0042162">
    <property type="term" value="F:telomeric DNA binding"/>
    <property type="evidence" value="ECO:0000318"/>
    <property type="project" value="GO_Central"/>
</dbReference>
<evidence type="ECO:0000259" key="7">
    <source>
        <dbReference type="Pfam" id="PF01336"/>
    </source>
</evidence>
<dbReference type="Gene3D" id="2.40.50.140">
    <property type="entry name" value="Nucleic acid-binding proteins"/>
    <property type="match status" value="1"/>
</dbReference>
<feature type="non-terminal residue" evidence="9">
    <location>
        <position position="1"/>
    </location>
</feature>
<keyword evidence="4" id="KW-0238">DNA-binding</keyword>
<dbReference type="HOGENOM" id="CLU_051033_0_1_1"/>
<sequence>LSSSLPKTPTGFDNEGGFGSQNTPSRGGSSDGKPRRDYDAQTLIPVTIKMILDAYATPGAAGGSGDLQLKDERPIHMVKVVVAVRSHEERSTNLFLDIEDGTGFTQAKVWVNEGDECSGVVQLRQNACKDHQYVRIIGQVREFDGTRQIVANDVRPVSSGDEITYHFLEVAHSYEKHMKRQQQGGGMGIGGAMGYGIGNMASAPPQQGGLGISAQSGGNMGGGSALNDAVLAFIQGAGNNNDSGVHVNEITAKVSANGFTESDVRTAINNLSNEGHIYSTIDENHYQY</sequence>
<reference evidence="9 10" key="2">
    <citation type="journal article" date="2008" name="Nature">
        <title>The Phaeodactylum genome reveals the evolutionary history of diatom genomes.</title>
        <authorList>
            <person name="Bowler C."/>
            <person name="Allen A.E."/>
            <person name="Badger J.H."/>
            <person name="Grimwood J."/>
            <person name="Jabbari K."/>
            <person name="Kuo A."/>
            <person name="Maheswari U."/>
            <person name="Martens C."/>
            <person name="Maumus F."/>
            <person name="Otillar R.P."/>
            <person name="Rayko E."/>
            <person name="Salamov A."/>
            <person name="Vandepoele K."/>
            <person name="Beszteri B."/>
            <person name="Gruber A."/>
            <person name="Heijde M."/>
            <person name="Katinka M."/>
            <person name="Mock T."/>
            <person name="Valentin K."/>
            <person name="Verret F."/>
            <person name="Berges J.A."/>
            <person name="Brownlee C."/>
            <person name="Cadoret J.P."/>
            <person name="Chiovitti A."/>
            <person name="Choi C.J."/>
            <person name="Coesel S."/>
            <person name="De Martino A."/>
            <person name="Detter J.C."/>
            <person name="Durkin C."/>
            <person name="Falciatore A."/>
            <person name="Fournet J."/>
            <person name="Haruta M."/>
            <person name="Huysman M.J."/>
            <person name="Jenkins B.D."/>
            <person name="Jiroutova K."/>
            <person name="Jorgensen R.E."/>
            <person name="Joubert Y."/>
            <person name="Kaplan A."/>
            <person name="Kroger N."/>
            <person name="Kroth P.G."/>
            <person name="La Roche J."/>
            <person name="Lindquist E."/>
            <person name="Lommer M."/>
            <person name="Martin-Jezequel V."/>
            <person name="Lopez P.J."/>
            <person name="Lucas S."/>
            <person name="Mangogna M."/>
            <person name="McGinnis K."/>
            <person name="Medlin L.K."/>
            <person name="Montsant A."/>
            <person name="Oudot-Le Secq M.P."/>
            <person name="Napoli C."/>
            <person name="Obornik M."/>
            <person name="Parker M.S."/>
            <person name="Petit J.L."/>
            <person name="Porcel B.M."/>
            <person name="Poulsen N."/>
            <person name="Robison M."/>
            <person name="Rychlewski L."/>
            <person name="Rynearson T.A."/>
            <person name="Schmutz J."/>
            <person name="Shapiro H."/>
            <person name="Siaut M."/>
            <person name="Stanley M."/>
            <person name="Sussman M.R."/>
            <person name="Taylor A.R."/>
            <person name="Vardi A."/>
            <person name="von Dassow P."/>
            <person name="Vyverman W."/>
            <person name="Willis A."/>
            <person name="Wyrwicz L.S."/>
            <person name="Rokhsar D.S."/>
            <person name="Weissenbach J."/>
            <person name="Armbrust E.V."/>
            <person name="Green B.R."/>
            <person name="Van de Peer Y."/>
            <person name="Grigoriev I.V."/>
        </authorList>
    </citation>
    <scope>NUCLEOTIDE SEQUENCE [LARGE SCALE GENOMIC DNA]</scope>
    <source>
        <strain evidence="9 10">CCMP1335</strain>
    </source>
</reference>
<keyword evidence="5" id="KW-0539">Nucleus</keyword>
<name>B8C2T4_THAPS</name>
<dbReference type="GO" id="GO:0006289">
    <property type="term" value="P:nucleotide-excision repair"/>
    <property type="evidence" value="ECO:0000318"/>
    <property type="project" value="GO_Central"/>
</dbReference>
<dbReference type="GeneID" id="7449647"/>
<evidence type="ECO:0000256" key="2">
    <source>
        <dbReference type="ARBA" id="ARBA00007815"/>
    </source>
</evidence>
<dbReference type="InterPro" id="IPR014892">
    <property type="entry name" value="RPA_C"/>
</dbReference>
<dbReference type="PANTHER" id="PTHR13989">
    <property type="entry name" value="REPLICATION PROTEIN A-RELATED"/>
    <property type="match status" value="1"/>
</dbReference>
<dbReference type="PIRSF" id="PIRSF036949">
    <property type="entry name" value="RPA32"/>
    <property type="match status" value="1"/>
</dbReference>
<keyword evidence="3" id="KW-0235">DNA replication</keyword>
<dbReference type="InterPro" id="IPR012340">
    <property type="entry name" value="NA-bd_OB-fold"/>
</dbReference>
<reference evidence="9 10" key="1">
    <citation type="journal article" date="2004" name="Science">
        <title>The genome of the diatom Thalassiosira pseudonana: ecology, evolution, and metabolism.</title>
        <authorList>
            <person name="Armbrust E.V."/>
            <person name="Berges J.A."/>
            <person name="Bowler C."/>
            <person name="Green B.R."/>
            <person name="Martinez D."/>
            <person name="Putnam N.H."/>
            <person name="Zhou S."/>
            <person name="Allen A.E."/>
            <person name="Apt K.E."/>
            <person name="Bechner M."/>
            <person name="Brzezinski M.A."/>
            <person name="Chaal B.K."/>
            <person name="Chiovitti A."/>
            <person name="Davis A.K."/>
            <person name="Demarest M.S."/>
            <person name="Detter J.C."/>
            <person name="Glavina T."/>
            <person name="Goodstein D."/>
            <person name="Hadi M.Z."/>
            <person name="Hellsten U."/>
            <person name="Hildebrand M."/>
            <person name="Jenkins B.D."/>
            <person name="Jurka J."/>
            <person name="Kapitonov V.V."/>
            <person name="Kroger N."/>
            <person name="Lau W.W."/>
            <person name="Lane T.W."/>
            <person name="Larimer F.W."/>
            <person name="Lippmeier J.C."/>
            <person name="Lucas S."/>
            <person name="Medina M."/>
            <person name="Montsant A."/>
            <person name="Obornik M."/>
            <person name="Parker M.S."/>
            <person name="Palenik B."/>
            <person name="Pazour G.J."/>
            <person name="Richardson P.M."/>
            <person name="Rynearson T.A."/>
            <person name="Saito M.A."/>
            <person name="Schwartz D.C."/>
            <person name="Thamatrakoln K."/>
            <person name="Valentin K."/>
            <person name="Vardi A."/>
            <person name="Wilkerson F.P."/>
            <person name="Rokhsar D.S."/>
        </authorList>
    </citation>
    <scope>NUCLEOTIDE SEQUENCE [LARGE SCALE GENOMIC DNA]</scope>
    <source>
        <strain evidence="9 10">CCMP1335</strain>
    </source>
</reference>
<dbReference type="GO" id="GO:0000781">
    <property type="term" value="C:chromosome, telomeric region"/>
    <property type="evidence" value="ECO:0000318"/>
    <property type="project" value="GO_Central"/>
</dbReference>
<evidence type="ECO:0000256" key="5">
    <source>
        <dbReference type="ARBA" id="ARBA00023242"/>
    </source>
</evidence>
<feature type="domain" description="OB" evidence="7">
    <location>
        <begin position="78"/>
        <end position="157"/>
    </location>
</feature>
<proteinExistence type="inferred from homology"/>
<dbReference type="GO" id="GO:0035861">
    <property type="term" value="C:site of double-strand break"/>
    <property type="evidence" value="ECO:0000318"/>
    <property type="project" value="GO_Central"/>
</dbReference>
<evidence type="ECO:0000259" key="8">
    <source>
        <dbReference type="Pfam" id="PF08784"/>
    </source>
</evidence>
<dbReference type="FunFam" id="2.40.50.140:FF:000317">
    <property type="entry name" value="Replication protein A2"/>
    <property type="match status" value="1"/>
</dbReference>
<dbReference type="CDD" id="cd04478">
    <property type="entry name" value="RPA2_DBD_D"/>
    <property type="match status" value="1"/>
</dbReference>
<dbReference type="SUPFAM" id="SSF50249">
    <property type="entry name" value="Nucleic acid-binding proteins"/>
    <property type="match status" value="1"/>
</dbReference>
<dbReference type="InterPro" id="IPR036388">
    <property type="entry name" value="WH-like_DNA-bd_sf"/>
</dbReference>
<feature type="region of interest" description="Disordered" evidence="6">
    <location>
        <begin position="1"/>
        <end position="37"/>
    </location>
</feature>
<evidence type="ECO:0000313" key="10">
    <source>
        <dbReference type="Proteomes" id="UP000001449"/>
    </source>
</evidence>
<protein>
    <submittedName>
        <fullName evidence="9">Replication protein A2</fullName>
    </submittedName>
</protein>
<dbReference type="GO" id="GO:0000724">
    <property type="term" value="P:double-strand break repair via homologous recombination"/>
    <property type="evidence" value="ECO:0000318"/>
    <property type="project" value="GO_Central"/>
</dbReference>
<dbReference type="PANTHER" id="PTHR13989:SF16">
    <property type="entry name" value="REPLICATION PROTEIN A2"/>
    <property type="match status" value="1"/>
</dbReference>
<dbReference type="GO" id="GO:0005662">
    <property type="term" value="C:DNA replication factor A complex"/>
    <property type="evidence" value="ECO:0000318"/>
    <property type="project" value="GO_Central"/>
</dbReference>
<dbReference type="Proteomes" id="UP000001449">
    <property type="component" value="Chromosome 5"/>
</dbReference>
<keyword evidence="10" id="KW-1185">Reference proteome</keyword>
<feature type="domain" description="Replication protein A C-terminal" evidence="8">
    <location>
        <begin position="179"/>
        <end position="284"/>
    </location>
</feature>
<dbReference type="AlphaFoldDB" id="B8C2T4"/>
<dbReference type="Pfam" id="PF08784">
    <property type="entry name" value="RPA_C"/>
    <property type="match status" value="1"/>
</dbReference>
<evidence type="ECO:0000313" key="9">
    <source>
        <dbReference type="EMBL" id="EED92004.1"/>
    </source>
</evidence>
<dbReference type="InterPro" id="IPR014646">
    <property type="entry name" value="Rfa2/RPA32"/>
</dbReference>
<dbReference type="OMA" id="SFGNKRY"/>
<gene>
    <name evidence="9" type="primary">RPA2_2</name>
    <name evidence="9" type="ORF">THAPSDRAFT_262513</name>
</gene>
<dbReference type="GO" id="GO:0006260">
    <property type="term" value="P:DNA replication"/>
    <property type="evidence" value="ECO:0000318"/>
    <property type="project" value="GO_Central"/>
</dbReference>
<dbReference type="FunFam" id="1.10.10.10:FF:000168">
    <property type="entry name" value="Replication protein A 32 kDa subunit"/>
    <property type="match status" value="1"/>
</dbReference>
<comment type="similarity">
    <text evidence="2">Belongs to the replication factor A protein 2 family.</text>
</comment>
<evidence type="ECO:0000256" key="3">
    <source>
        <dbReference type="ARBA" id="ARBA00022705"/>
    </source>
</evidence>
<dbReference type="InterPro" id="IPR004365">
    <property type="entry name" value="NA-bd_OB_tRNA"/>
</dbReference>
<evidence type="ECO:0000256" key="4">
    <source>
        <dbReference type="ARBA" id="ARBA00023125"/>
    </source>
</evidence>
<evidence type="ECO:0000256" key="6">
    <source>
        <dbReference type="SAM" id="MobiDB-lite"/>
    </source>
</evidence>
<dbReference type="SUPFAM" id="SSF46785">
    <property type="entry name" value="Winged helix' DNA-binding domain"/>
    <property type="match status" value="1"/>
</dbReference>
<dbReference type="STRING" id="35128.B8C2T4"/>
<dbReference type="InterPro" id="IPR036390">
    <property type="entry name" value="WH_DNA-bd_sf"/>
</dbReference>
<evidence type="ECO:0000256" key="1">
    <source>
        <dbReference type="ARBA" id="ARBA00004123"/>
    </source>
</evidence>
<comment type="subcellular location">
    <subcellularLocation>
        <location evidence="1">Nucleus</location>
    </subcellularLocation>
</comment>
<dbReference type="Gene3D" id="1.10.10.10">
    <property type="entry name" value="Winged helix-like DNA-binding domain superfamily/Winged helix DNA-binding domain"/>
    <property type="match status" value="1"/>
</dbReference>
<organism evidence="9 10">
    <name type="scientific">Thalassiosira pseudonana</name>
    <name type="common">Marine diatom</name>
    <name type="synonym">Cyclotella nana</name>
    <dbReference type="NCBI Taxonomy" id="35128"/>
    <lineage>
        <taxon>Eukaryota</taxon>
        <taxon>Sar</taxon>
        <taxon>Stramenopiles</taxon>
        <taxon>Ochrophyta</taxon>
        <taxon>Bacillariophyta</taxon>
        <taxon>Coscinodiscophyceae</taxon>
        <taxon>Thalassiosirophycidae</taxon>
        <taxon>Thalassiosirales</taxon>
        <taxon>Thalassiosiraceae</taxon>
        <taxon>Thalassiosira</taxon>
    </lineage>
</organism>
<dbReference type="Pfam" id="PF01336">
    <property type="entry name" value="tRNA_anti-codon"/>
    <property type="match status" value="1"/>
</dbReference>
<dbReference type="InParanoid" id="B8C2T4"/>
<dbReference type="PaxDb" id="35128-Thaps262513"/>
<accession>B8C2T4</accession>
<dbReference type="eggNOG" id="KOG3108">
    <property type="taxonomic scope" value="Eukaryota"/>
</dbReference>
<dbReference type="GO" id="GO:0003697">
    <property type="term" value="F:single-stranded DNA binding"/>
    <property type="evidence" value="ECO:0000318"/>
    <property type="project" value="GO_Central"/>
</dbReference>
<dbReference type="KEGG" id="tps:THAPSDRAFT_262513"/>
<feature type="non-terminal residue" evidence="9">
    <location>
        <position position="288"/>
    </location>
</feature>
<dbReference type="EMBL" id="CM000642">
    <property type="protein sequence ID" value="EED92004.1"/>
    <property type="molecule type" value="Genomic_DNA"/>
</dbReference>
<dbReference type="RefSeq" id="XP_002290252.1">
    <property type="nucleotide sequence ID" value="XM_002290216.1"/>
</dbReference>